<dbReference type="RefSeq" id="WP_105238242.1">
    <property type="nucleotide sequence ID" value="NZ_CP023270.1"/>
</dbReference>
<dbReference type="AlphaFoldDB" id="A0A2S0I5P2"/>
<accession>A0A2S0I5P2</accession>
<protein>
    <recommendedName>
        <fullName evidence="3">Restriction endonuclease</fullName>
    </recommendedName>
</protein>
<keyword evidence="2" id="KW-1185">Reference proteome</keyword>
<dbReference type="InterPro" id="IPR011335">
    <property type="entry name" value="Restrct_endonuc-II-like"/>
</dbReference>
<dbReference type="Proteomes" id="UP000239477">
    <property type="component" value="Chromosome"/>
</dbReference>
<proteinExistence type="predicted"/>
<name>A0A2S0I5P2_9BURK</name>
<dbReference type="EMBL" id="CP023270">
    <property type="protein sequence ID" value="AVJ27351.1"/>
    <property type="molecule type" value="Genomic_DNA"/>
</dbReference>
<sequence>MSKLEINGDFIVRQLPGIISWLVSLGLPAANSRYARYDKIIKNFFRNRPDTLHDGGNQLFRDLSLAYRESVDIYIVYRCFKDVRHPMFIEKLSHVVAGQDVPEPGEAGASRNYLFELLIAARFQLAGYDIDFEEKTDVVARRNGHTVRIECKRLSSENKLNARINEAANQLSQAVKKVDERVVGLIYIDVSSFIVEKVKWEVNTRDEALHEVKRALKLFLGDYGRTVEAANKKHLGVSFATCFTAVVPIWTRSDLTMQTVLHTDVLAASDLPDEKFQLLNEVVFGTDHGFKHLFETVE</sequence>
<gene>
    <name evidence="1" type="ORF">CLM73_09650</name>
</gene>
<reference evidence="1 2" key="1">
    <citation type="submission" date="2017-09" db="EMBL/GenBank/DDBJ databases">
        <title>Genomic, metabolic, and phenotypic characteristics of bacterial isolates from the natural microbiome of the model nematode Caenorhabditis elegans.</title>
        <authorList>
            <person name="Zimmermann J."/>
            <person name="Obeng N."/>
            <person name="Yang W."/>
            <person name="Obeng O."/>
            <person name="Kissoyan K."/>
            <person name="Pees B."/>
            <person name="Dirksen P."/>
            <person name="Hoppner M."/>
            <person name="Franke A."/>
            <person name="Rosenstiel P."/>
            <person name="Leippe M."/>
            <person name="Dierking K."/>
            <person name="Kaleta C."/>
            <person name="Schulenburg H."/>
        </authorList>
    </citation>
    <scope>NUCLEOTIDE SEQUENCE [LARGE SCALE GENOMIC DNA]</scope>
    <source>
        <strain evidence="1 2">MYb73</strain>
    </source>
</reference>
<evidence type="ECO:0000313" key="2">
    <source>
        <dbReference type="Proteomes" id="UP000239477"/>
    </source>
</evidence>
<evidence type="ECO:0000313" key="1">
    <source>
        <dbReference type="EMBL" id="AVJ27351.1"/>
    </source>
</evidence>
<dbReference type="SUPFAM" id="SSF52980">
    <property type="entry name" value="Restriction endonuclease-like"/>
    <property type="match status" value="1"/>
</dbReference>
<dbReference type="OrthoDB" id="5918331at2"/>
<evidence type="ECO:0008006" key="3">
    <source>
        <dbReference type="Google" id="ProtNLM"/>
    </source>
</evidence>
<organism evidence="1 2">
    <name type="scientific">Achromobacter spanius</name>
    <dbReference type="NCBI Taxonomy" id="217203"/>
    <lineage>
        <taxon>Bacteria</taxon>
        <taxon>Pseudomonadati</taxon>
        <taxon>Pseudomonadota</taxon>
        <taxon>Betaproteobacteria</taxon>
        <taxon>Burkholderiales</taxon>
        <taxon>Alcaligenaceae</taxon>
        <taxon>Achromobacter</taxon>
    </lineage>
</organism>